<comment type="caution">
    <text evidence="3">The sequence shown here is derived from an EMBL/GenBank/DDBJ whole genome shotgun (WGS) entry which is preliminary data.</text>
</comment>
<name>A0ABS3ARB0_9BACT</name>
<gene>
    <name evidence="3" type="ORF">JYU14_04185</name>
</gene>
<proteinExistence type="predicted"/>
<organism evidence="3 4">
    <name type="scientific">Simkania negevensis</name>
    <dbReference type="NCBI Taxonomy" id="83561"/>
    <lineage>
        <taxon>Bacteria</taxon>
        <taxon>Pseudomonadati</taxon>
        <taxon>Chlamydiota</taxon>
        <taxon>Chlamydiia</taxon>
        <taxon>Parachlamydiales</taxon>
        <taxon>Simkaniaceae</taxon>
        <taxon>Simkania</taxon>
    </lineage>
</organism>
<accession>A0ABS3ARB0</accession>
<dbReference type="Proteomes" id="UP000722121">
    <property type="component" value="Unassembled WGS sequence"/>
</dbReference>
<keyword evidence="2" id="KW-0812">Transmembrane</keyword>
<sequence length="240" mass="27138">MEEKRFFIRIVVVVLVAHALLCVMLTWQWKGKASFKAKPTSIVVRTVELTPSRSTPPARRAQKERSTEQKAVSPKPRPPEQTKRSTPPPRVARTVRKEEKIDDDLVKLLKENLTRLESLDDDLSPITREVKLPTTIQPAQTISAPLTQETPSANQHAGYQDELIQRLRLLLRLPEYGNVTVRLTLSRDGSVEQMEIVDAKSTQNKEYIAQKLPAVKFPGFGSHFGTAQQHIFTLTLSNDI</sequence>
<feature type="region of interest" description="Disordered" evidence="1">
    <location>
        <begin position="48"/>
        <end position="97"/>
    </location>
</feature>
<reference evidence="3 4" key="1">
    <citation type="submission" date="2021-02" db="EMBL/GenBank/DDBJ databases">
        <title>Activity-based single-cell genomes from oceanic crustal fluid captures similar information to metagenomic and metatranscriptomic surveys with orders of magnitude less sampling.</title>
        <authorList>
            <person name="D'Angelo T.S."/>
            <person name="Orcutt B.N."/>
        </authorList>
    </citation>
    <scope>NUCLEOTIDE SEQUENCE [LARGE SCALE GENOMIC DNA]</scope>
    <source>
        <strain evidence="3">AH-315-G07</strain>
    </source>
</reference>
<keyword evidence="2" id="KW-1133">Transmembrane helix</keyword>
<keyword evidence="2" id="KW-0472">Membrane</keyword>
<evidence type="ECO:0000256" key="2">
    <source>
        <dbReference type="SAM" id="Phobius"/>
    </source>
</evidence>
<dbReference type="EMBL" id="JAFITR010000096">
    <property type="protein sequence ID" value="MBN4067263.1"/>
    <property type="molecule type" value="Genomic_DNA"/>
</dbReference>
<evidence type="ECO:0008006" key="5">
    <source>
        <dbReference type="Google" id="ProtNLM"/>
    </source>
</evidence>
<keyword evidence="4" id="KW-1185">Reference proteome</keyword>
<protein>
    <recommendedName>
        <fullName evidence="5">TonB C-terminal domain-containing protein</fullName>
    </recommendedName>
</protein>
<evidence type="ECO:0000313" key="3">
    <source>
        <dbReference type="EMBL" id="MBN4067263.1"/>
    </source>
</evidence>
<evidence type="ECO:0000256" key="1">
    <source>
        <dbReference type="SAM" id="MobiDB-lite"/>
    </source>
</evidence>
<feature type="transmembrane region" description="Helical" evidence="2">
    <location>
        <begin position="6"/>
        <end position="27"/>
    </location>
</feature>
<evidence type="ECO:0000313" key="4">
    <source>
        <dbReference type="Proteomes" id="UP000722121"/>
    </source>
</evidence>